<dbReference type="RefSeq" id="WP_007306206.1">
    <property type="nucleotide sequence ID" value="NZ_AADV02000038.1"/>
</dbReference>
<dbReference type="KEGG" id="cwa:CwatDRAFT_2499"/>
<keyword evidence="2" id="KW-1185">Reference proteome</keyword>
<dbReference type="PANTHER" id="PTHR14136">
    <property type="entry name" value="BTB_POZ DOMAIN-CONTAINING PROTEIN KCTD9"/>
    <property type="match status" value="1"/>
</dbReference>
<evidence type="ECO:0000313" key="2">
    <source>
        <dbReference type="Proteomes" id="UP000003922"/>
    </source>
</evidence>
<protein>
    <submittedName>
        <fullName evidence="1">Pentapeptide repeat</fullName>
    </submittedName>
</protein>
<dbReference type="InterPro" id="IPR001646">
    <property type="entry name" value="5peptide_repeat"/>
</dbReference>
<dbReference type="Gene3D" id="2.160.20.80">
    <property type="entry name" value="E3 ubiquitin-protein ligase SopA"/>
    <property type="match status" value="1"/>
</dbReference>
<gene>
    <name evidence="1" type="ORF">CwatDRAFT_2499</name>
</gene>
<reference evidence="1" key="2">
    <citation type="submission" date="2005-06" db="EMBL/GenBank/DDBJ databases">
        <title>Sequencing of the draft genome and assembly of Crocosphaera watsonii WH 8501.</title>
        <authorList>
            <consortium name="US DOE Joint Genome Institute (JGI-PGF)"/>
            <person name="Copeland A."/>
            <person name="Lucas S."/>
            <person name="Lapidus A."/>
            <person name="Barry K."/>
            <person name="Detter C."/>
            <person name="Glavina T."/>
            <person name="Hammon N."/>
            <person name="Israni S."/>
            <person name="Pitluck S."/>
            <person name="Richardson P."/>
        </authorList>
    </citation>
    <scope>NUCLEOTIDE SEQUENCE [LARGE SCALE GENOMIC DNA]</scope>
    <source>
        <strain evidence="1">WH 8501</strain>
    </source>
</reference>
<dbReference type="AlphaFoldDB" id="Q4C1S8"/>
<evidence type="ECO:0000313" key="1">
    <source>
        <dbReference type="EMBL" id="EAM50121.1"/>
    </source>
</evidence>
<reference evidence="1" key="3">
    <citation type="submission" date="2016-12" db="EMBL/GenBank/DDBJ databases">
        <title>Annotation of the draft genome assembly of Crocosphaera watsonii WH 8501.</title>
        <authorList>
            <consortium name="US DOE Joint Genome Institute (JGI-ORNL)"/>
            <person name="Larimer F."/>
            <person name="Land M."/>
        </authorList>
    </citation>
    <scope>NUCLEOTIDE SEQUENCE</scope>
    <source>
        <strain evidence="1">WH 8501</strain>
    </source>
</reference>
<dbReference type="PANTHER" id="PTHR14136:SF17">
    <property type="entry name" value="BTB_POZ DOMAIN-CONTAINING PROTEIN KCTD9"/>
    <property type="match status" value="1"/>
</dbReference>
<dbReference type="Proteomes" id="UP000003922">
    <property type="component" value="Unassembled WGS sequence"/>
</dbReference>
<dbReference type="OrthoDB" id="582747at2"/>
<dbReference type="Pfam" id="PF00805">
    <property type="entry name" value="Pentapeptide"/>
    <property type="match status" value="2"/>
</dbReference>
<accession>Q4C1S8</accession>
<dbReference type="EMBL" id="AADV02000038">
    <property type="protein sequence ID" value="EAM50121.1"/>
    <property type="molecule type" value="Genomic_DNA"/>
</dbReference>
<name>Q4C1S8_CROWT</name>
<organism evidence="1 2">
    <name type="scientific">Crocosphaera watsonii WH 8501</name>
    <dbReference type="NCBI Taxonomy" id="165597"/>
    <lineage>
        <taxon>Bacteria</taxon>
        <taxon>Bacillati</taxon>
        <taxon>Cyanobacteriota</taxon>
        <taxon>Cyanophyceae</taxon>
        <taxon>Oscillatoriophycideae</taxon>
        <taxon>Chroococcales</taxon>
        <taxon>Aphanothecaceae</taxon>
        <taxon>Crocosphaera</taxon>
    </lineage>
</organism>
<dbReference type="SUPFAM" id="SSF141571">
    <property type="entry name" value="Pentapeptide repeat-like"/>
    <property type="match status" value="1"/>
</dbReference>
<dbReference type="InterPro" id="IPR051082">
    <property type="entry name" value="Pentapeptide-BTB/POZ_domain"/>
</dbReference>
<sequence length="191" mass="20523">MVWRITTDELLARYKAGERNFAGIELIRIVGEMGERDGISGLITGLEGADLRGINLRGANLERVDLSGADLTGADLFGVYLGSAGLVKTILRDANLFSANLTWATLNGADLNGADLNGADLNGADLEQVNASSASFIDATMSYFLYAVLIYANFRGATDTGERSLCSRFNLICHTTMPDGTVYKGPECKWK</sequence>
<comment type="caution">
    <text evidence="1">The sequence shown here is derived from an EMBL/GenBank/DDBJ whole genome shotgun (WGS) entry which is preliminary data.</text>
</comment>
<reference evidence="1" key="1">
    <citation type="submission" date="2004-02" db="EMBL/GenBank/DDBJ databases">
        <authorList>
            <consortium name="DOE Joint Genome Institute"/>
        </authorList>
    </citation>
    <scope>NUCLEOTIDE SEQUENCE [LARGE SCALE GENOMIC DNA]</scope>
    <source>
        <strain evidence="1">WH 8501</strain>
    </source>
</reference>
<proteinExistence type="predicted"/>